<dbReference type="AlphaFoldDB" id="A0A1I4VIW4"/>
<gene>
    <name evidence="1" type="ORF">SAMN05421863_108413</name>
</gene>
<proteinExistence type="predicted"/>
<dbReference type="Proteomes" id="UP000183287">
    <property type="component" value="Unassembled WGS sequence"/>
</dbReference>
<evidence type="ECO:0008006" key="3">
    <source>
        <dbReference type="Google" id="ProtNLM"/>
    </source>
</evidence>
<accession>A0A1I4VIW4</accession>
<dbReference type="OrthoDB" id="8547342at2"/>
<evidence type="ECO:0000313" key="2">
    <source>
        <dbReference type="Proteomes" id="UP000183287"/>
    </source>
</evidence>
<dbReference type="EMBL" id="FOUB01000084">
    <property type="protein sequence ID" value="SFN01077.1"/>
    <property type="molecule type" value="Genomic_DNA"/>
</dbReference>
<protein>
    <recommendedName>
        <fullName evidence="3">YceK/YidQ family lipoprotein</fullName>
    </recommendedName>
</protein>
<dbReference type="Pfam" id="PF07119">
    <property type="entry name" value="DUF1375"/>
    <property type="match status" value="1"/>
</dbReference>
<dbReference type="RefSeq" id="WP_074906993.1">
    <property type="nucleotide sequence ID" value="NZ_FOUB01000084.1"/>
</dbReference>
<dbReference type="PROSITE" id="PS51257">
    <property type="entry name" value="PROKAR_LIPOPROTEIN"/>
    <property type="match status" value="1"/>
</dbReference>
<dbReference type="InterPro" id="IPR010780">
    <property type="entry name" value="DUF1375"/>
</dbReference>
<keyword evidence="2" id="KW-1185">Reference proteome</keyword>
<evidence type="ECO:0000313" key="1">
    <source>
        <dbReference type="EMBL" id="SFN01077.1"/>
    </source>
</evidence>
<sequence length="110" mass="12235">MKSKLKYAFICSIVVFLAGCGTINTVIRGDWITKRNLHQIETSCEAIPRIYSGIAYDICLLRGKPSQMALWVAPIPQLIFLDMALSGALDTVVLPYAVYTQINDGDIRLK</sequence>
<name>A0A1I4VIW4_9PROT</name>
<organism evidence="1 2">
    <name type="scientific">Nitrosomonas communis</name>
    <dbReference type="NCBI Taxonomy" id="44574"/>
    <lineage>
        <taxon>Bacteria</taxon>
        <taxon>Pseudomonadati</taxon>
        <taxon>Pseudomonadota</taxon>
        <taxon>Betaproteobacteria</taxon>
        <taxon>Nitrosomonadales</taxon>
        <taxon>Nitrosomonadaceae</taxon>
        <taxon>Nitrosomonas</taxon>
    </lineage>
</organism>
<reference evidence="2" key="1">
    <citation type="submission" date="2016-10" db="EMBL/GenBank/DDBJ databases">
        <authorList>
            <person name="Varghese N."/>
            <person name="Submissions S."/>
        </authorList>
    </citation>
    <scope>NUCLEOTIDE SEQUENCE [LARGE SCALE GENOMIC DNA]</scope>
    <source>
        <strain evidence="2">Nm44</strain>
    </source>
</reference>